<dbReference type="InterPro" id="IPR033433">
    <property type="entry name" value="GtaA_N"/>
</dbReference>
<evidence type="ECO:0000313" key="4">
    <source>
        <dbReference type="Proteomes" id="UP001163105"/>
    </source>
</evidence>
<dbReference type="AlphaFoldDB" id="A0AB34FFT0"/>
<evidence type="ECO:0000313" key="3">
    <source>
        <dbReference type="EMBL" id="KAJ6437190.1"/>
    </source>
</evidence>
<feature type="domain" description="Glutaminase A central" evidence="1">
    <location>
        <begin position="367"/>
        <end position="711"/>
    </location>
</feature>
<dbReference type="SUPFAM" id="SSF48208">
    <property type="entry name" value="Six-hairpin glycosidases"/>
    <property type="match status" value="1"/>
</dbReference>
<dbReference type="GO" id="GO:0005975">
    <property type="term" value="P:carbohydrate metabolic process"/>
    <property type="evidence" value="ECO:0007669"/>
    <property type="project" value="InterPro"/>
</dbReference>
<dbReference type="EMBL" id="JAQHRD010000013">
    <property type="protein sequence ID" value="KAJ6437190.1"/>
    <property type="molecule type" value="Genomic_DNA"/>
</dbReference>
<dbReference type="Pfam" id="PF17168">
    <property type="entry name" value="DUF5127"/>
    <property type="match status" value="1"/>
</dbReference>
<gene>
    <name evidence="3" type="ORF">O9K51_10160</name>
</gene>
<keyword evidence="4" id="KW-1185">Reference proteome</keyword>
<dbReference type="Pfam" id="PF16335">
    <property type="entry name" value="GtaA_6_Hairpin"/>
    <property type="match status" value="1"/>
</dbReference>
<dbReference type="PANTHER" id="PTHR31987">
    <property type="entry name" value="GLUTAMINASE A-RELATED"/>
    <property type="match status" value="1"/>
</dbReference>
<evidence type="ECO:0000259" key="2">
    <source>
        <dbReference type="Pfam" id="PF17168"/>
    </source>
</evidence>
<name>A0AB34FFT0_9HYPO</name>
<proteinExistence type="predicted"/>
<dbReference type="InterPro" id="IPR008928">
    <property type="entry name" value="6-hairpin_glycosidase_sf"/>
</dbReference>
<sequence length="716" mass="80886">MSRLHTTLQCPPESQDEQYSLYSMKFLKLAAAAALAFLGNSADASSTFSPARPPAVPLAVRSPYLNVWLNGKRDGSPSGYLPGNWPVFWSQYIQGWQGFIRVDGKVYNWMGNAPGGDGLVDQTSLEYTSTRSVFTFNVVNKVEMTVEFMSPVYPDDLRRQSVTSSYINVAVKSIDGKTHSVQVYADVSGEWASGDNGAIIEWESVAKDGVRYHKFWRRDQQKFRESNEVASWGNWYWATGDQRGVSYQIGSDTDVRGQFLGKGWLTGQIDTEFRAVRDRWPVFGLARDLGFVAGTEKSTLFTIGFAQDEAINFQGKEDEPRGVPALWREYFNEMELVTFFYKDYDYATHYCNRLDLRIDRDSKAAAGSDYAIITSLAVRQVFGALAYTNTQESPLVFLKEISSNSDIQTVDVIFPAFPIMLYLNPDLIKWTLEPLLENGRYHYPNNWAQAQHDLGTFPNAVGHPKGDDEPMPLEECGNMVVMMLAYAQRKHNNQYLADNWDLLEEWAGYLIEDAKIPANQLSTDDFAGHLANQTNLAIKGIIALEAMSKIASYTGHKDQAANYSEIAHEYLEFWMEHGINNNAEPKHTVLQYDNPDTYGILYNAYADKVLGLNFVPQSIFDMQSDFYPSVENEYGVILDTRGTLTKLDWEMWAAAVAKPQTRSMFISKIADWINRTPTWRAFTDLYDTQDGGYPRGIEFTARPVQGGVFSILALKS</sequence>
<dbReference type="InterPro" id="IPR032514">
    <property type="entry name" value="GtaA_central"/>
</dbReference>
<dbReference type="InterPro" id="IPR052743">
    <property type="entry name" value="Glutaminase_GtaA"/>
</dbReference>
<protein>
    <submittedName>
        <fullName evidence="3">Glutaminase GtaA</fullName>
    </submittedName>
</protein>
<feature type="domain" description="Glutaminase A N-terminal" evidence="2">
    <location>
        <begin position="130"/>
        <end position="361"/>
    </location>
</feature>
<comment type="caution">
    <text evidence="3">The sequence shown here is derived from an EMBL/GenBank/DDBJ whole genome shotgun (WGS) entry which is preliminary data.</text>
</comment>
<dbReference type="Proteomes" id="UP001163105">
    <property type="component" value="Unassembled WGS sequence"/>
</dbReference>
<evidence type="ECO:0000259" key="1">
    <source>
        <dbReference type="Pfam" id="PF16335"/>
    </source>
</evidence>
<accession>A0AB34FFT0</accession>
<dbReference type="PANTHER" id="PTHR31987:SF1">
    <property type="entry name" value="GLUTAMINASE A"/>
    <property type="match status" value="1"/>
</dbReference>
<organism evidence="3 4">
    <name type="scientific">Purpureocillium lavendulum</name>
    <dbReference type="NCBI Taxonomy" id="1247861"/>
    <lineage>
        <taxon>Eukaryota</taxon>
        <taxon>Fungi</taxon>
        <taxon>Dikarya</taxon>
        <taxon>Ascomycota</taxon>
        <taxon>Pezizomycotina</taxon>
        <taxon>Sordariomycetes</taxon>
        <taxon>Hypocreomycetidae</taxon>
        <taxon>Hypocreales</taxon>
        <taxon>Ophiocordycipitaceae</taxon>
        <taxon>Purpureocillium</taxon>
    </lineage>
</organism>
<reference evidence="3" key="1">
    <citation type="submission" date="2023-01" db="EMBL/GenBank/DDBJ databases">
        <title>The growth and conidiation of Purpureocillium lavendulum are regulated by nitrogen source and histone H3K14 acetylation.</title>
        <authorList>
            <person name="Tang P."/>
            <person name="Han J."/>
            <person name="Zhang C."/>
            <person name="Tang P."/>
            <person name="Qi F."/>
            <person name="Zhang K."/>
            <person name="Liang L."/>
        </authorList>
    </citation>
    <scope>NUCLEOTIDE SEQUENCE</scope>
    <source>
        <strain evidence="3">YMF1.00683</strain>
    </source>
</reference>